<gene>
    <name evidence="3" type="ORF">DMC30DRAFT_379447</name>
</gene>
<feature type="compositionally biased region" description="Polar residues" evidence="1">
    <location>
        <begin position="230"/>
        <end position="242"/>
    </location>
</feature>
<evidence type="ECO:0000313" key="4">
    <source>
        <dbReference type="Proteomes" id="UP000311382"/>
    </source>
</evidence>
<organism evidence="3 4">
    <name type="scientific">Rhodotorula diobovata</name>
    <dbReference type="NCBI Taxonomy" id="5288"/>
    <lineage>
        <taxon>Eukaryota</taxon>
        <taxon>Fungi</taxon>
        <taxon>Dikarya</taxon>
        <taxon>Basidiomycota</taxon>
        <taxon>Pucciniomycotina</taxon>
        <taxon>Microbotryomycetes</taxon>
        <taxon>Sporidiobolales</taxon>
        <taxon>Sporidiobolaceae</taxon>
        <taxon>Rhodotorula</taxon>
    </lineage>
</organism>
<feature type="compositionally biased region" description="Low complexity" evidence="1">
    <location>
        <begin position="267"/>
        <end position="278"/>
    </location>
</feature>
<dbReference type="Proteomes" id="UP000311382">
    <property type="component" value="Unassembled WGS sequence"/>
</dbReference>
<protein>
    <submittedName>
        <fullName evidence="3">SprT-like family-domain-containing protein</fullName>
    </submittedName>
</protein>
<feature type="region of interest" description="Disordered" evidence="1">
    <location>
        <begin position="173"/>
        <end position="466"/>
    </location>
</feature>
<feature type="region of interest" description="Disordered" evidence="1">
    <location>
        <begin position="1"/>
        <end position="134"/>
    </location>
</feature>
<feature type="compositionally biased region" description="Low complexity" evidence="1">
    <location>
        <begin position="656"/>
        <end position="668"/>
    </location>
</feature>
<dbReference type="STRING" id="5288.A0A5C5FTM4"/>
<feature type="compositionally biased region" description="Low complexity" evidence="1">
    <location>
        <begin position="243"/>
        <end position="254"/>
    </location>
</feature>
<name>A0A5C5FTM4_9BASI</name>
<dbReference type="PANTHER" id="PTHR23099">
    <property type="entry name" value="TRANSCRIPTIONAL REGULATOR"/>
    <property type="match status" value="1"/>
</dbReference>
<sequence length="744" mass="79165">MPVRVNSSDEELPPPAAFFERALAGTSSTRASSSSSRPGLDPPGRRAAPRHKVPTTANSTPTARGTPAPRRSPRISTKSSTAAQTPPEVRPSPSIKPEDTEEQERHRRLAEELFPPSPPSAAPAQPDPACVLPTSSALPIGVAPMPAPQAVFMREISPEIISDSEVERLLATAKAPKTATPGAAGKATRRARAGRRTSSAVYGLSDSSDEEGDLAARMAELGFGSRPGPLTNSPATNSPATNSPASLPARPALATKTPRARRRITISYASSSSASSSSGDEQPSPSHEPVATPRATARQPDRSILREEEEEEIVAGCTDDEDVEEPARRLPDDVIERDGVFIYEPTPKKRPVNFTLSRTTAFSPLPSSLPSPNSGSGSPFERDGKTDKSKGGRGSSNLTTEIDLTGSSSEDELPPPPKSRSFPSTPSQRMPARAPRLPAPPRPTPRARPTPASVSKSRNLTPAQRASLPLSLIRELDRSVFRCTWNGLRRTSETGGKGLPDGIEVAWNKRLRNTAGRASWKSTRTSLPGSAGSPPVRTQKHHALVELSTHVTDTADKLKHTLAHELCHLAAWALSGEMKPPHGVAFKLWANRVMVMRPDIEVTTTHSYEIAYRYRWQCVSATCGKIFGRHSNSVNPATHGCPCGARLVALDKDGVAKPAPAPGADGAPETPRKKSKWQEFMQVESPRVRADHPGLPQSEVLKLVAERWRTAKASAAAAAAALPSGPSTPGVPAVEDSLAALSLS</sequence>
<evidence type="ECO:0000313" key="3">
    <source>
        <dbReference type="EMBL" id="TNY19131.1"/>
    </source>
</evidence>
<accession>A0A5C5FTM4</accession>
<feature type="compositionally biased region" description="Acidic residues" evidence="1">
    <location>
        <begin position="307"/>
        <end position="324"/>
    </location>
</feature>
<feature type="compositionally biased region" description="Low complexity" evidence="1">
    <location>
        <begin position="21"/>
        <end position="39"/>
    </location>
</feature>
<feature type="compositionally biased region" description="Basic and acidic residues" evidence="1">
    <location>
        <begin position="325"/>
        <end position="339"/>
    </location>
</feature>
<dbReference type="InterPro" id="IPR036910">
    <property type="entry name" value="HMG_box_dom_sf"/>
</dbReference>
<feature type="compositionally biased region" description="Basic and acidic residues" evidence="1">
    <location>
        <begin position="380"/>
        <end position="390"/>
    </location>
</feature>
<dbReference type="CDD" id="cd00084">
    <property type="entry name" value="HMG-box_SF"/>
    <property type="match status" value="1"/>
</dbReference>
<feature type="compositionally biased region" description="Pro residues" evidence="1">
    <location>
        <begin position="437"/>
        <end position="448"/>
    </location>
</feature>
<dbReference type="AlphaFoldDB" id="A0A5C5FTM4"/>
<dbReference type="InterPro" id="IPR006640">
    <property type="entry name" value="SprT-like_domain"/>
</dbReference>
<dbReference type="GO" id="GO:0005634">
    <property type="term" value="C:nucleus"/>
    <property type="evidence" value="ECO:0007669"/>
    <property type="project" value="TreeGrafter"/>
</dbReference>
<proteinExistence type="predicted"/>
<dbReference type="Pfam" id="PF10263">
    <property type="entry name" value="SprT-like"/>
    <property type="match status" value="1"/>
</dbReference>
<dbReference type="PANTHER" id="PTHR23099:SF0">
    <property type="entry name" value="GERM CELL NUCLEAR ACIDIC PROTEIN"/>
    <property type="match status" value="1"/>
</dbReference>
<dbReference type="GO" id="GO:0006950">
    <property type="term" value="P:response to stress"/>
    <property type="evidence" value="ECO:0007669"/>
    <property type="project" value="UniProtKB-ARBA"/>
</dbReference>
<comment type="caution">
    <text evidence="3">The sequence shown here is derived from an EMBL/GenBank/DDBJ whole genome shotgun (WGS) entry which is preliminary data.</text>
</comment>
<feature type="compositionally biased region" description="Low complexity" evidence="1">
    <location>
        <begin position="363"/>
        <end position="379"/>
    </location>
</feature>
<feature type="region of interest" description="Disordered" evidence="1">
    <location>
        <begin position="655"/>
        <end position="675"/>
    </location>
</feature>
<dbReference type="SUPFAM" id="SSF47095">
    <property type="entry name" value="HMG-box"/>
    <property type="match status" value="1"/>
</dbReference>
<evidence type="ECO:0000256" key="1">
    <source>
        <dbReference type="SAM" id="MobiDB-lite"/>
    </source>
</evidence>
<dbReference type="SMART" id="SM00731">
    <property type="entry name" value="SprT"/>
    <property type="match status" value="1"/>
</dbReference>
<feature type="region of interest" description="Disordered" evidence="1">
    <location>
        <begin position="516"/>
        <end position="537"/>
    </location>
</feature>
<feature type="compositionally biased region" description="Low complexity" evidence="1">
    <location>
        <begin position="173"/>
        <end position="186"/>
    </location>
</feature>
<feature type="compositionally biased region" description="Polar residues" evidence="1">
    <location>
        <begin position="74"/>
        <end position="84"/>
    </location>
</feature>
<keyword evidence="4" id="KW-1185">Reference proteome</keyword>
<feature type="compositionally biased region" description="Polar residues" evidence="1">
    <location>
        <begin position="395"/>
        <end position="408"/>
    </location>
</feature>
<reference evidence="3 4" key="1">
    <citation type="submission" date="2019-03" db="EMBL/GenBank/DDBJ databases">
        <title>Rhodosporidium diobovatum UCD-FST 08-225 genome sequencing, assembly, and annotation.</title>
        <authorList>
            <person name="Fakankun I.U."/>
            <person name="Fristensky B."/>
            <person name="Levin D.B."/>
        </authorList>
    </citation>
    <scope>NUCLEOTIDE SEQUENCE [LARGE SCALE GENOMIC DNA]</scope>
    <source>
        <strain evidence="3 4">UCD-FST 08-225</strain>
    </source>
</reference>
<feature type="compositionally biased region" description="Polar residues" evidence="1">
    <location>
        <begin position="453"/>
        <end position="464"/>
    </location>
</feature>
<evidence type="ECO:0000259" key="2">
    <source>
        <dbReference type="SMART" id="SM00731"/>
    </source>
</evidence>
<feature type="domain" description="SprT-like" evidence="2">
    <location>
        <begin position="482"/>
        <end position="650"/>
    </location>
</feature>
<dbReference type="EMBL" id="SOZI01000107">
    <property type="protein sequence ID" value="TNY19131.1"/>
    <property type="molecule type" value="Genomic_DNA"/>
</dbReference>
<dbReference type="OrthoDB" id="20772at2759"/>